<evidence type="ECO:0000256" key="2">
    <source>
        <dbReference type="SAM" id="Coils"/>
    </source>
</evidence>
<feature type="domain" description="SMC hinge" evidence="4">
    <location>
        <begin position="509"/>
        <end position="618"/>
    </location>
</feature>
<gene>
    <name evidence="5" type="ORF">GCM10025867_34430</name>
</gene>
<name>A0ABM8GRW5_9MICO</name>
<proteinExistence type="predicted"/>
<dbReference type="Gene3D" id="3.30.70.1620">
    <property type="match status" value="1"/>
</dbReference>
<feature type="compositionally biased region" description="Polar residues" evidence="3">
    <location>
        <begin position="828"/>
        <end position="840"/>
    </location>
</feature>
<dbReference type="InterPro" id="IPR027417">
    <property type="entry name" value="P-loop_NTPase"/>
</dbReference>
<dbReference type="Gene3D" id="3.40.50.300">
    <property type="entry name" value="P-loop containing nucleotide triphosphate hydrolases"/>
    <property type="match status" value="1"/>
</dbReference>
<dbReference type="InterPro" id="IPR003395">
    <property type="entry name" value="RecF/RecN/SMC_N"/>
</dbReference>
<dbReference type="Gene3D" id="1.20.1060.20">
    <property type="match status" value="1"/>
</dbReference>
<keyword evidence="6" id="KW-1185">Reference proteome</keyword>
<evidence type="ECO:0000313" key="5">
    <source>
        <dbReference type="EMBL" id="BDZ51202.1"/>
    </source>
</evidence>
<evidence type="ECO:0000256" key="3">
    <source>
        <dbReference type="SAM" id="MobiDB-lite"/>
    </source>
</evidence>
<dbReference type="PANTHER" id="PTHR43977">
    <property type="entry name" value="STRUCTURAL MAINTENANCE OF CHROMOSOMES PROTEIN 3"/>
    <property type="match status" value="1"/>
</dbReference>
<feature type="compositionally biased region" description="Low complexity" evidence="3">
    <location>
        <begin position="890"/>
        <end position="903"/>
    </location>
</feature>
<feature type="coiled-coil region" evidence="2">
    <location>
        <begin position="332"/>
        <end position="359"/>
    </location>
</feature>
<dbReference type="Pfam" id="PF02463">
    <property type="entry name" value="SMC_N"/>
    <property type="match status" value="1"/>
</dbReference>
<feature type="coiled-coil region" evidence="2">
    <location>
        <begin position="416"/>
        <end position="486"/>
    </location>
</feature>
<evidence type="ECO:0000259" key="4">
    <source>
        <dbReference type="SMART" id="SM00968"/>
    </source>
</evidence>
<dbReference type="Pfam" id="PF06470">
    <property type="entry name" value="SMC_hinge"/>
    <property type="match status" value="1"/>
</dbReference>
<dbReference type="PIRSF" id="PIRSF005719">
    <property type="entry name" value="SMC"/>
    <property type="match status" value="1"/>
</dbReference>
<organism evidence="5 6">
    <name type="scientific">Frondihabitans sucicola</name>
    <dbReference type="NCBI Taxonomy" id="1268041"/>
    <lineage>
        <taxon>Bacteria</taxon>
        <taxon>Bacillati</taxon>
        <taxon>Actinomycetota</taxon>
        <taxon>Actinomycetes</taxon>
        <taxon>Micrococcales</taxon>
        <taxon>Microbacteriaceae</taxon>
        <taxon>Frondihabitans</taxon>
    </lineage>
</organism>
<dbReference type="InterPro" id="IPR036277">
    <property type="entry name" value="SMC_hinge_sf"/>
</dbReference>
<feature type="compositionally biased region" description="Polar residues" evidence="3">
    <location>
        <begin position="923"/>
        <end position="934"/>
    </location>
</feature>
<feature type="coiled-coil region" evidence="2">
    <location>
        <begin position="671"/>
        <end position="740"/>
    </location>
</feature>
<dbReference type="EMBL" id="AP027732">
    <property type="protein sequence ID" value="BDZ51202.1"/>
    <property type="molecule type" value="Genomic_DNA"/>
</dbReference>
<feature type="compositionally biased region" description="Polar residues" evidence="3">
    <location>
        <begin position="872"/>
        <end position="889"/>
    </location>
</feature>
<dbReference type="Proteomes" id="UP001321486">
    <property type="component" value="Chromosome"/>
</dbReference>
<keyword evidence="1 2" id="KW-0175">Coiled coil</keyword>
<feature type="region of interest" description="Disordered" evidence="3">
    <location>
        <begin position="923"/>
        <end position="994"/>
    </location>
</feature>
<reference evidence="6" key="1">
    <citation type="journal article" date="2019" name="Int. J. Syst. Evol. Microbiol.">
        <title>The Global Catalogue of Microorganisms (GCM) 10K type strain sequencing project: providing services to taxonomists for standard genome sequencing and annotation.</title>
        <authorList>
            <consortium name="The Broad Institute Genomics Platform"/>
            <consortium name="The Broad Institute Genome Sequencing Center for Infectious Disease"/>
            <person name="Wu L."/>
            <person name="Ma J."/>
        </authorList>
    </citation>
    <scope>NUCLEOTIDE SEQUENCE [LARGE SCALE GENOMIC DNA]</scope>
    <source>
        <strain evidence="6">NBRC 108728</strain>
    </source>
</reference>
<feature type="compositionally biased region" description="Low complexity" evidence="3">
    <location>
        <begin position="946"/>
        <end position="994"/>
    </location>
</feature>
<dbReference type="InterPro" id="IPR024704">
    <property type="entry name" value="SMC"/>
</dbReference>
<dbReference type="SUPFAM" id="SSF52540">
    <property type="entry name" value="P-loop containing nucleoside triphosphate hydrolases"/>
    <property type="match status" value="1"/>
</dbReference>
<dbReference type="InterPro" id="IPR010935">
    <property type="entry name" value="SMC_hinge"/>
</dbReference>
<sequence length="994" mass="106101">MLMYLKSLTLKGFKSFAQPTTFAFETGVTCVVGPNGSGKSNVVDALAWVMGEQGVKTLRGGKMEDVIFAGTSTRGPLGRAQVILTIDNADGALPIDYSEVTISRTLFRNGGSEYAINGDNCRLLDVQELLSDSGLGREMHVIVGQGQLDAVLRATPEERRGFIEEAAGILKHRRRKEKTLRKLDAMQTNLTRLSDLAGEIRRQLKPLGRQAEIAREAQGIAAVVRDARARLLADEVVALRSVLTDQAKSENERKSERIVLQEQLDQNKLREQRLEQAMVGDAVDDARRVAFGLESVQERLRSLSSLANQKLTLLAQQADSPGVATSVSSGMVADARDEAERLQEGVAEAELAVAQAASEVATTRASLDSLDDEISAQSALVSEHDLEVARLGSAVEVARSKLAAVTGEQLRQSNALEAADTRREASRAEFAALEKEAPASDDADGVDHASLQQQADDLVATAQTAADGLRERLHALERERDALAARTSALSLALDQNDASSALVAAGLPGVRGLVAEHVQVEPGFEVAIAAALGSVADAVLADGSDAAFDAVAHVTAEELGRVEVVVASPRRAVEPLVARLPSGAVAAAGVVTAPDGILGVLSSTVIADDLDVARRVLDSAAQPVTVITRAGEVLTDFSVRGGSTGGRSRLELIADRDAAAESLTGVSVEIERVASDLEAARAQLSEARTQAKEAAAAAREHESRLAAHGQRAGRLKAQLEAAEAEAERLSVALAASADTVHQAERVVAQAVSAHEEYSSRPRPILDVSARDGVLAELENARGVEIEKRIQLETIRERVRAEVSRAKDLQRQLDEQRVAAEEHARQTVIRQRQMTATTSVLEALPPFSTRSIDPSPKREPSSPRGKRPAPNRTPNSLPFVATNASFANASTPSRRTSTVSRWRSTRRSCTSRAFWSAQDQSWVSSNPCWSTNSARRFPSRVPQKTPNPRSSSATSRRSAWRPPSAPSPNSAGSTRSPSRSSPRSSSDTSSSPIS</sequence>
<accession>A0ABM8GRW5</accession>
<evidence type="ECO:0000256" key="1">
    <source>
        <dbReference type="ARBA" id="ARBA00023054"/>
    </source>
</evidence>
<dbReference type="SUPFAM" id="SSF75553">
    <property type="entry name" value="Smc hinge domain"/>
    <property type="match status" value="1"/>
</dbReference>
<evidence type="ECO:0000313" key="6">
    <source>
        <dbReference type="Proteomes" id="UP001321486"/>
    </source>
</evidence>
<protein>
    <recommendedName>
        <fullName evidence="4">SMC hinge domain-containing protein</fullName>
    </recommendedName>
</protein>
<feature type="region of interest" description="Disordered" evidence="3">
    <location>
        <begin position="824"/>
        <end position="903"/>
    </location>
</feature>
<dbReference type="SMART" id="SM00968">
    <property type="entry name" value="SMC_hinge"/>
    <property type="match status" value="1"/>
</dbReference>